<protein>
    <submittedName>
        <fullName evidence="5">LCP family protein</fullName>
    </submittedName>
</protein>
<sequence length="438" mass="50504">MPNRYTLSSFFNRLKRKKGFKKKKGFKTKTNIFDTKLFNVAKNIVIVSVIVFVTYTVIYPTGMAIYGFKLEEYPNTEHLQREWNRGERLNLLLIGVDDLSQDNKFVDSIALMIVDPDAEQVGIFNINPDLAAYSPALRKTIYIRSAFNESNDEVDGLTNTIEAVENLLAIRVDKYILMDKDGFNNATQSFQAARIDFQQKIHDQDLAKLDSKVLGWDSGKQSIYPDEFLALLAADELGKNDQLNRQLDFYRSQIENINSVNSYIHISNLLEDIADNIYTNMTELEFYRLLWELRSLRSDQVKVAYTRQDSMLKSDAFGIYPRYEPILENIDQDLSSILFNTDILKEQAKIEVLNGSGVSGLAYNRARWITNMGGRVILYSNSPVQEPITKIYVEDKEKFPNTLNGIERVFNGKIEYPQQEYQYKHVGDIIIVIGEEYE</sequence>
<accession>A0A955L609</accession>
<dbReference type="Pfam" id="PF03816">
    <property type="entry name" value="LytR_cpsA_psr"/>
    <property type="match status" value="1"/>
</dbReference>
<feature type="domain" description="Cell envelope-related transcriptional attenuator" evidence="3">
    <location>
        <begin position="107"/>
        <end position="231"/>
    </location>
</feature>
<dbReference type="Proteomes" id="UP000783287">
    <property type="component" value="Unassembled WGS sequence"/>
</dbReference>
<keyword evidence="2" id="KW-0472">Membrane</keyword>
<comment type="caution">
    <text evidence="5">The sequence shown here is derived from an EMBL/GenBank/DDBJ whole genome shotgun (WGS) entry which is preliminary data.</text>
</comment>
<feature type="transmembrane region" description="Helical" evidence="2">
    <location>
        <begin position="44"/>
        <end position="68"/>
    </location>
</feature>
<name>A0A955L609_9BACT</name>
<dbReference type="EMBL" id="JAGQLK010000087">
    <property type="protein sequence ID" value="MCA9383544.1"/>
    <property type="molecule type" value="Genomic_DNA"/>
</dbReference>
<organism evidence="5 6">
    <name type="scientific">Candidatus Dojkabacteria bacterium</name>
    <dbReference type="NCBI Taxonomy" id="2099670"/>
    <lineage>
        <taxon>Bacteria</taxon>
        <taxon>Candidatus Dojkabacteria</taxon>
    </lineage>
</organism>
<dbReference type="InterPro" id="IPR004474">
    <property type="entry name" value="LytR_CpsA_psr"/>
</dbReference>
<dbReference type="InterPro" id="IPR050922">
    <property type="entry name" value="LytR/CpsA/Psr_CW_biosynth"/>
</dbReference>
<evidence type="ECO:0000313" key="6">
    <source>
        <dbReference type="Proteomes" id="UP000783287"/>
    </source>
</evidence>
<dbReference type="PANTHER" id="PTHR33392:SF6">
    <property type="entry name" value="POLYISOPRENYL-TEICHOIC ACID--PEPTIDOGLYCAN TEICHOIC ACID TRANSFERASE TAGU"/>
    <property type="match status" value="1"/>
</dbReference>
<evidence type="ECO:0000256" key="1">
    <source>
        <dbReference type="ARBA" id="ARBA00006068"/>
    </source>
</evidence>
<dbReference type="AlphaFoldDB" id="A0A955L609"/>
<keyword evidence="2" id="KW-0812">Transmembrane</keyword>
<reference evidence="5" key="2">
    <citation type="journal article" date="2021" name="Microbiome">
        <title>Successional dynamics and alternative stable states in a saline activated sludge microbial community over 9 years.</title>
        <authorList>
            <person name="Wang Y."/>
            <person name="Ye J."/>
            <person name="Ju F."/>
            <person name="Liu L."/>
            <person name="Boyd J.A."/>
            <person name="Deng Y."/>
            <person name="Parks D.H."/>
            <person name="Jiang X."/>
            <person name="Yin X."/>
            <person name="Woodcroft B.J."/>
            <person name="Tyson G.W."/>
            <person name="Hugenholtz P."/>
            <person name="Polz M.F."/>
            <person name="Zhang T."/>
        </authorList>
    </citation>
    <scope>NUCLEOTIDE SEQUENCE</scope>
    <source>
        <strain evidence="5">HKST-UBA14</strain>
    </source>
</reference>
<dbReference type="Gene3D" id="3.40.630.190">
    <property type="entry name" value="LCP protein"/>
    <property type="match status" value="1"/>
</dbReference>
<dbReference type="PANTHER" id="PTHR33392">
    <property type="entry name" value="POLYISOPRENYL-TEICHOIC ACID--PEPTIDOGLYCAN TEICHOIC ACID TRANSFERASE TAGU"/>
    <property type="match status" value="1"/>
</dbReference>
<proteinExistence type="inferred from homology"/>
<keyword evidence="2" id="KW-1133">Transmembrane helix</keyword>
<evidence type="ECO:0000256" key="2">
    <source>
        <dbReference type="SAM" id="Phobius"/>
    </source>
</evidence>
<evidence type="ECO:0000259" key="4">
    <source>
        <dbReference type="Pfam" id="PF13399"/>
    </source>
</evidence>
<evidence type="ECO:0000259" key="3">
    <source>
        <dbReference type="Pfam" id="PF03816"/>
    </source>
</evidence>
<feature type="domain" description="LytR/CpsA/Psr regulator C-terminal" evidence="4">
    <location>
        <begin position="348"/>
        <end position="437"/>
    </location>
</feature>
<dbReference type="InterPro" id="IPR027381">
    <property type="entry name" value="LytR/CpsA/Psr_C"/>
</dbReference>
<dbReference type="Pfam" id="PF13399">
    <property type="entry name" value="LytR_C"/>
    <property type="match status" value="1"/>
</dbReference>
<gene>
    <name evidence="5" type="ORF">KC909_04205</name>
</gene>
<reference evidence="5" key="1">
    <citation type="submission" date="2020-04" db="EMBL/GenBank/DDBJ databases">
        <authorList>
            <person name="Zhang T."/>
        </authorList>
    </citation>
    <scope>NUCLEOTIDE SEQUENCE</scope>
    <source>
        <strain evidence="5">HKST-UBA14</strain>
    </source>
</reference>
<evidence type="ECO:0000313" key="5">
    <source>
        <dbReference type="EMBL" id="MCA9383544.1"/>
    </source>
</evidence>
<comment type="similarity">
    <text evidence="1">Belongs to the LytR/CpsA/Psr (LCP) family.</text>
</comment>